<gene>
    <name evidence="6" type="primary">hsdl1</name>
</gene>
<evidence type="ECO:0000256" key="1">
    <source>
        <dbReference type="ARBA" id="ARBA00004173"/>
    </source>
</evidence>
<dbReference type="InterPro" id="IPR002347">
    <property type="entry name" value="SDR_fam"/>
</dbReference>
<dbReference type="CTD" id="83693"/>
<dbReference type="PANTHER" id="PTHR44889:SF1">
    <property type="entry name" value="INACTIVE HYDROXYSTEROID DEHYDROGENASE-LIKE PROTEIN 1"/>
    <property type="match status" value="1"/>
</dbReference>
<evidence type="ECO:0000256" key="4">
    <source>
        <dbReference type="ARBA" id="ARBA00038261"/>
    </source>
</evidence>
<evidence type="ECO:0000256" key="2">
    <source>
        <dbReference type="ARBA" id="ARBA00022857"/>
    </source>
</evidence>
<dbReference type="GO" id="GO:0005739">
    <property type="term" value="C:mitochondrion"/>
    <property type="evidence" value="ECO:0007669"/>
    <property type="project" value="UniProtKB-SubCell"/>
</dbReference>
<dbReference type="InterPro" id="IPR052149">
    <property type="entry name" value="17-beta-HSD3-like"/>
</dbReference>
<dbReference type="Proteomes" id="UP000504632">
    <property type="component" value="Chromosome 4"/>
</dbReference>
<dbReference type="AlphaFoldDB" id="A0A6J2V7S7"/>
<keyword evidence="5" id="KW-1185">Reference proteome</keyword>
<dbReference type="Pfam" id="PF00106">
    <property type="entry name" value="adh_short"/>
    <property type="match status" value="1"/>
</dbReference>
<dbReference type="Gene3D" id="3.40.50.720">
    <property type="entry name" value="NAD(P)-binding Rossmann-like Domain"/>
    <property type="match status" value="1"/>
</dbReference>
<dbReference type="PANTHER" id="PTHR44889">
    <property type="entry name" value="INACTIVE HYDROXYSTEROID DEHYDROGENASE-LIKE PROTEIN 1"/>
    <property type="match status" value="1"/>
</dbReference>
<dbReference type="FunCoup" id="A0A6J2V7S7">
    <property type="interactions" value="45"/>
</dbReference>
<dbReference type="OrthoDB" id="5545019at2759"/>
<name>A0A6J2V7S7_CHACN</name>
<comment type="similarity">
    <text evidence="4">Belongs to the short-chain dehydrogenases/reductases (SDR) family. 17-beta-HSD 3 subfamily.</text>
</comment>
<keyword evidence="3" id="KW-0496">Mitochondrion</keyword>
<evidence type="ECO:0000313" key="5">
    <source>
        <dbReference type="Proteomes" id="UP000504632"/>
    </source>
</evidence>
<evidence type="ECO:0000256" key="3">
    <source>
        <dbReference type="ARBA" id="ARBA00023128"/>
    </source>
</evidence>
<accession>A0A6J2V7S7</accession>
<sequence length="324" mass="35641">MAAVDSFHLLYREMYREIARSCDCYVETLAVVGALYTATKAIVFIRDCCCLLRHHFIPRLVHHRDLVQQYGQWAIVCGALEPIAKAYAKELAARGVCIILLSPDMSSASDVSKSVSEAYGVEVIVVEADFSLGHAVSKSVTDIIKDKDIGFIINSLDVSLFSSQCFSGLCESRLWDSVSRDLVGATLVTRLALPGMTARRRGAVVNISSGTHWRPSPAGATLSASTAYLDSFSWALHYEYGPQGIFVQSLLPCGVVCPGPEDPDRAEGGSWLVPHVQVYARHALSTLGVTRRTTGYWPHTIQFGLVRSLPDWAWVLAWRVFSRT</sequence>
<organism evidence="5 6">
    <name type="scientific">Chanos chanos</name>
    <name type="common">Milkfish</name>
    <name type="synonym">Mugil chanos</name>
    <dbReference type="NCBI Taxonomy" id="29144"/>
    <lineage>
        <taxon>Eukaryota</taxon>
        <taxon>Metazoa</taxon>
        <taxon>Chordata</taxon>
        <taxon>Craniata</taxon>
        <taxon>Vertebrata</taxon>
        <taxon>Euteleostomi</taxon>
        <taxon>Actinopterygii</taxon>
        <taxon>Neopterygii</taxon>
        <taxon>Teleostei</taxon>
        <taxon>Ostariophysi</taxon>
        <taxon>Gonorynchiformes</taxon>
        <taxon>Chanidae</taxon>
        <taxon>Chanos</taxon>
    </lineage>
</organism>
<dbReference type="CDD" id="cd05356">
    <property type="entry name" value="17beta-HSD1_like_SDR_c"/>
    <property type="match status" value="1"/>
</dbReference>
<evidence type="ECO:0000313" key="6">
    <source>
        <dbReference type="RefSeq" id="XP_030628364.1"/>
    </source>
</evidence>
<dbReference type="SUPFAM" id="SSF51735">
    <property type="entry name" value="NAD(P)-binding Rossmann-fold domains"/>
    <property type="match status" value="1"/>
</dbReference>
<keyword evidence="2" id="KW-0521">NADP</keyword>
<dbReference type="InParanoid" id="A0A6J2V7S7"/>
<comment type="subcellular location">
    <subcellularLocation>
        <location evidence="1">Mitochondrion</location>
    </subcellularLocation>
</comment>
<protein>
    <submittedName>
        <fullName evidence="6">Inactive hydroxysteroid dehydrogenase-like protein 1</fullName>
    </submittedName>
</protein>
<dbReference type="GeneID" id="115810552"/>
<dbReference type="InterPro" id="IPR036291">
    <property type="entry name" value="NAD(P)-bd_dom_sf"/>
</dbReference>
<reference evidence="6" key="1">
    <citation type="submission" date="2025-08" db="UniProtKB">
        <authorList>
            <consortium name="RefSeq"/>
        </authorList>
    </citation>
    <scope>IDENTIFICATION</scope>
</reference>
<dbReference type="RefSeq" id="XP_030628364.1">
    <property type="nucleotide sequence ID" value="XM_030772504.1"/>
</dbReference>
<proteinExistence type="inferred from homology"/>